<feature type="region of interest" description="Disordered" evidence="1">
    <location>
        <begin position="365"/>
        <end position="392"/>
    </location>
</feature>
<protein>
    <submittedName>
        <fullName evidence="3">Uncharacterized protein</fullName>
    </submittedName>
</protein>
<reference evidence="3 4" key="1">
    <citation type="submission" date="2015-08" db="EMBL/GenBank/DDBJ databases">
        <title>Next Generation Sequencing and Analysis of the Genome of Puccinia sorghi L Schw, the Causal Agent of Maize Common Rust.</title>
        <authorList>
            <person name="Rochi L."/>
            <person name="Burguener G."/>
            <person name="Darino M."/>
            <person name="Turjanski A."/>
            <person name="Kreff E."/>
            <person name="Dieguez M.J."/>
            <person name="Sacco F."/>
        </authorList>
    </citation>
    <scope>NUCLEOTIDE SEQUENCE [LARGE SCALE GENOMIC DNA]</scope>
    <source>
        <strain evidence="3 4">RO10H11247</strain>
    </source>
</reference>
<keyword evidence="2" id="KW-0472">Membrane</keyword>
<keyword evidence="2" id="KW-1133">Transmembrane helix</keyword>
<keyword evidence="2" id="KW-0812">Transmembrane</keyword>
<dbReference type="Proteomes" id="UP000037035">
    <property type="component" value="Unassembled WGS sequence"/>
</dbReference>
<feature type="transmembrane region" description="Helical" evidence="2">
    <location>
        <begin position="272"/>
        <end position="293"/>
    </location>
</feature>
<dbReference type="VEuPathDB" id="FungiDB:VP01_2042g2"/>
<sequence length="408" mass="44934">MSHLLEKLRDADFTGLNRSVPSHLHWPNYPANNHLPPHPPSSQDNPHLRSARGLERMGDQDPNPTNSLLDDEDTGLTQIIIRGLTLFFLFINLFIYIAIAVFQKVSPPPSEHLMHAQSDSSTLSCHLILLVCFHQKWAVGPSGLTGLAIVRFLPLKCLYSSKVSYTPLFFSLCPRFMSAQTCVIRGFARAIRLTRIQFIVYGTQTGLALVLSSVSTTITAAIPSSHCTCPLIATISAYTGGCKDPKADPNASNTDYISNIGGFCRNKRAAAAFWWFSFLSFGLSLAIVFKSWYSVRKLGPRHPAFEPPQGVGVRTVDDDDDDDDFRAVEPYEGSSPPRFPQEMTAVRPSNVGGYYGERPIFDSDRAPAGYAAPSGSAPPIDHSRSPPPMAAYKDPFDEIRAQIYQAGR</sequence>
<dbReference type="AlphaFoldDB" id="A0A0L6VAU8"/>
<dbReference type="EMBL" id="LAVV01006885">
    <property type="protein sequence ID" value="KNZ57906.1"/>
    <property type="molecule type" value="Genomic_DNA"/>
</dbReference>
<dbReference type="OrthoDB" id="2218151at2759"/>
<organism evidence="3 4">
    <name type="scientific">Puccinia sorghi</name>
    <dbReference type="NCBI Taxonomy" id="27349"/>
    <lineage>
        <taxon>Eukaryota</taxon>
        <taxon>Fungi</taxon>
        <taxon>Dikarya</taxon>
        <taxon>Basidiomycota</taxon>
        <taxon>Pucciniomycotina</taxon>
        <taxon>Pucciniomycetes</taxon>
        <taxon>Pucciniales</taxon>
        <taxon>Pucciniaceae</taxon>
        <taxon>Puccinia</taxon>
    </lineage>
</organism>
<accession>A0A0L6VAU8</accession>
<proteinExistence type="predicted"/>
<gene>
    <name evidence="3" type="ORF">VP01_2042g2</name>
</gene>
<dbReference type="STRING" id="27349.A0A0L6VAU8"/>
<comment type="caution">
    <text evidence="3">The sequence shown here is derived from an EMBL/GenBank/DDBJ whole genome shotgun (WGS) entry which is preliminary data.</text>
</comment>
<feature type="transmembrane region" description="Helical" evidence="2">
    <location>
        <begin position="79"/>
        <end position="102"/>
    </location>
</feature>
<keyword evidence="4" id="KW-1185">Reference proteome</keyword>
<feature type="region of interest" description="Disordered" evidence="1">
    <location>
        <begin position="27"/>
        <end position="49"/>
    </location>
</feature>
<evidence type="ECO:0000313" key="3">
    <source>
        <dbReference type="EMBL" id="KNZ57906.1"/>
    </source>
</evidence>
<name>A0A0L6VAU8_9BASI</name>
<evidence type="ECO:0000256" key="1">
    <source>
        <dbReference type="SAM" id="MobiDB-lite"/>
    </source>
</evidence>
<feature type="compositionally biased region" description="Low complexity" evidence="1">
    <location>
        <begin position="366"/>
        <end position="379"/>
    </location>
</feature>
<evidence type="ECO:0000256" key="2">
    <source>
        <dbReference type="SAM" id="Phobius"/>
    </source>
</evidence>
<evidence type="ECO:0000313" key="4">
    <source>
        <dbReference type="Proteomes" id="UP000037035"/>
    </source>
</evidence>